<gene>
    <name evidence="1" type="ORF">RchiOBHm_Chr1g0354361</name>
</gene>
<evidence type="ECO:0000313" key="1">
    <source>
        <dbReference type="EMBL" id="PRQ57991.1"/>
    </source>
</evidence>
<comment type="caution">
    <text evidence="1">The sequence shown here is derived from an EMBL/GenBank/DDBJ whole genome shotgun (WGS) entry which is preliminary data.</text>
</comment>
<dbReference type="EMBL" id="PDCK01000039">
    <property type="protein sequence ID" value="PRQ57991.1"/>
    <property type="molecule type" value="Genomic_DNA"/>
</dbReference>
<reference evidence="1 2" key="1">
    <citation type="journal article" date="2018" name="Nat. Genet.">
        <title>The Rosa genome provides new insights in the design of modern roses.</title>
        <authorList>
            <person name="Bendahmane M."/>
        </authorList>
    </citation>
    <scope>NUCLEOTIDE SEQUENCE [LARGE SCALE GENOMIC DNA]</scope>
    <source>
        <strain evidence="2">cv. Old Blush</strain>
    </source>
</reference>
<organism evidence="1 2">
    <name type="scientific">Rosa chinensis</name>
    <name type="common">China rose</name>
    <dbReference type="NCBI Taxonomy" id="74649"/>
    <lineage>
        <taxon>Eukaryota</taxon>
        <taxon>Viridiplantae</taxon>
        <taxon>Streptophyta</taxon>
        <taxon>Embryophyta</taxon>
        <taxon>Tracheophyta</taxon>
        <taxon>Spermatophyta</taxon>
        <taxon>Magnoliopsida</taxon>
        <taxon>eudicotyledons</taxon>
        <taxon>Gunneridae</taxon>
        <taxon>Pentapetalae</taxon>
        <taxon>rosids</taxon>
        <taxon>fabids</taxon>
        <taxon>Rosales</taxon>
        <taxon>Rosaceae</taxon>
        <taxon>Rosoideae</taxon>
        <taxon>Rosoideae incertae sedis</taxon>
        <taxon>Rosa</taxon>
    </lineage>
</organism>
<dbReference type="STRING" id="74649.A0A2P6SH42"/>
<protein>
    <submittedName>
        <fullName evidence="1">Uncharacterized protein</fullName>
    </submittedName>
</protein>
<proteinExistence type="predicted"/>
<dbReference type="AlphaFoldDB" id="A0A2P6SH42"/>
<evidence type="ECO:0000313" key="2">
    <source>
        <dbReference type="Proteomes" id="UP000238479"/>
    </source>
</evidence>
<sequence>MDCIEVYRPFHLMFDTSSKKNGNRAIWINHLDKLLDLVVQQKRLILSDRNLFPSLLASLLSPSFQSL</sequence>
<name>A0A2P6SH42_ROSCH</name>
<keyword evidence="2" id="KW-1185">Reference proteome</keyword>
<accession>A0A2P6SH42</accession>
<dbReference type="Gramene" id="PRQ57991">
    <property type="protein sequence ID" value="PRQ57991"/>
    <property type="gene ID" value="RchiOBHm_Chr1g0354361"/>
</dbReference>
<dbReference type="Proteomes" id="UP000238479">
    <property type="component" value="Chromosome 1"/>
</dbReference>